<keyword evidence="6" id="KW-1133">Transmembrane helix</keyword>
<keyword evidence="4" id="KW-0418">Kinase</keyword>
<keyword evidence="6" id="KW-0812">Transmembrane</keyword>
<dbReference type="GO" id="GO:0009927">
    <property type="term" value="F:histidine phosphotransfer kinase activity"/>
    <property type="evidence" value="ECO:0007669"/>
    <property type="project" value="TreeGrafter"/>
</dbReference>
<protein>
    <recommendedName>
        <fullName evidence="2">histidine kinase</fullName>
        <ecNumber evidence="2">2.7.13.3</ecNumber>
    </recommendedName>
</protein>
<name>A0A2H3L053_9CHLR</name>
<evidence type="ECO:0000313" key="8">
    <source>
        <dbReference type="EMBL" id="PDV96517.1"/>
    </source>
</evidence>
<dbReference type="Gene3D" id="3.30.565.10">
    <property type="entry name" value="Histidine kinase-like ATPase, C-terminal domain"/>
    <property type="match status" value="1"/>
</dbReference>
<evidence type="ECO:0000256" key="6">
    <source>
        <dbReference type="SAM" id="Phobius"/>
    </source>
</evidence>
<proteinExistence type="predicted"/>
<evidence type="ECO:0000256" key="4">
    <source>
        <dbReference type="ARBA" id="ARBA00022777"/>
    </source>
</evidence>
<evidence type="ECO:0000313" key="9">
    <source>
        <dbReference type="Proteomes" id="UP000220922"/>
    </source>
</evidence>
<dbReference type="PRINTS" id="PR00344">
    <property type="entry name" value="BCTRLSENSOR"/>
</dbReference>
<feature type="transmembrane region" description="Helical" evidence="6">
    <location>
        <begin position="53"/>
        <end position="73"/>
    </location>
</feature>
<evidence type="ECO:0000259" key="7">
    <source>
        <dbReference type="PROSITE" id="PS50109"/>
    </source>
</evidence>
<organism evidence="8 9">
    <name type="scientific">Candidatus Chloroploca asiatica</name>
    <dbReference type="NCBI Taxonomy" id="1506545"/>
    <lineage>
        <taxon>Bacteria</taxon>
        <taxon>Bacillati</taxon>
        <taxon>Chloroflexota</taxon>
        <taxon>Chloroflexia</taxon>
        <taxon>Chloroflexales</taxon>
        <taxon>Chloroflexineae</taxon>
        <taxon>Oscillochloridaceae</taxon>
        <taxon>Candidatus Chloroploca</taxon>
    </lineage>
</organism>
<dbReference type="GO" id="GO:0005886">
    <property type="term" value="C:plasma membrane"/>
    <property type="evidence" value="ECO:0007669"/>
    <property type="project" value="TreeGrafter"/>
</dbReference>
<dbReference type="Proteomes" id="UP000220922">
    <property type="component" value="Unassembled WGS sequence"/>
</dbReference>
<dbReference type="SUPFAM" id="SSF55874">
    <property type="entry name" value="ATPase domain of HSP90 chaperone/DNA topoisomerase II/histidine kinase"/>
    <property type="match status" value="1"/>
</dbReference>
<dbReference type="PANTHER" id="PTHR43047:SF72">
    <property type="entry name" value="OSMOSENSING HISTIDINE PROTEIN KINASE SLN1"/>
    <property type="match status" value="1"/>
</dbReference>
<evidence type="ECO:0000256" key="2">
    <source>
        <dbReference type="ARBA" id="ARBA00012438"/>
    </source>
</evidence>
<accession>A0A2H3L053</accession>
<evidence type="ECO:0000256" key="5">
    <source>
        <dbReference type="ARBA" id="ARBA00023012"/>
    </source>
</evidence>
<dbReference type="InterPro" id="IPR005467">
    <property type="entry name" value="His_kinase_dom"/>
</dbReference>
<dbReference type="EMBL" id="LYXE01000192">
    <property type="protein sequence ID" value="PDV96517.1"/>
    <property type="molecule type" value="Genomic_DNA"/>
</dbReference>
<keyword evidence="6" id="KW-0472">Membrane</keyword>
<feature type="domain" description="Histidine kinase" evidence="7">
    <location>
        <begin position="352"/>
        <end position="561"/>
    </location>
</feature>
<sequence>MTIGEVMRAPAPATAGFRAALLHALAWSLVTAALTRAALLAFASSSPPVVPQVWFDLSAVTIGWGVVGLSVAFTARMPGPDRRNWLGVIGAISIAASGLSQQLMATAMQLAVTPGLALVIASLAGSVSVATLAAPTDVQERGSLRAGQALLAVLAILGATTLLGAAWSPQRDAPGALPLEPPLVFAILLDLALLLAVMLMALIRPRALRAIQGLLWLSVGLRLATLVGLPPGAIARAHDLLEPLRLSLLALVVRRWAAQCPAPAQADDRPRTPAAWLPSLVVWGALVSVITTQHLAPAPVLGLLGLELGRGVLQRISQTRQRQRWWHRLHAERQAHQAAQAASQQQITALARLIHDQAAPLSGIDRLARELERAEIHGLAQRLSDHLDLLRSLARQLRSVLSDRPLLPRPPVVVAVLPIVRAVIDAAAERAQIARVDLFWVMNSAGATVRGDATALRRILDNLVTNALDATSAGGQVAIELWDDRHVPGWLTISVRDTGTRVPNAAYVPEGRADPSTLPGPGMGLGLGIVRELTEHMGGVYGVTSRPGEGSVCWIRLPAADAPQGPPPRGARDANE</sequence>
<feature type="transmembrane region" description="Helical" evidence="6">
    <location>
        <begin position="214"/>
        <end position="234"/>
    </location>
</feature>
<feature type="transmembrane region" description="Helical" evidence="6">
    <location>
        <begin position="146"/>
        <end position="167"/>
    </location>
</feature>
<feature type="transmembrane region" description="Helical" evidence="6">
    <location>
        <begin position="183"/>
        <end position="202"/>
    </location>
</feature>
<dbReference type="SMART" id="SM00387">
    <property type="entry name" value="HATPase_c"/>
    <property type="match status" value="1"/>
</dbReference>
<dbReference type="InterPro" id="IPR036890">
    <property type="entry name" value="HATPase_C_sf"/>
</dbReference>
<keyword evidence="9" id="KW-1185">Reference proteome</keyword>
<dbReference type="PANTHER" id="PTHR43047">
    <property type="entry name" value="TWO-COMPONENT HISTIDINE PROTEIN KINASE"/>
    <property type="match status" value="1"/>
</dbReference>
<dbReference type="GO" id="GO:0000155">
    <property type="term" value="F:phosphorelay sensor kinase activity"/>
    <property type="evidence" value="ECO:0007669"/>
    <property type="project" value="TreeGrafter"/>
</dbReference>
<comment type="catalytic activity">
    <reaction evidence="1">
        <text>ATP + protein L-histidine = ADP + protein N-phospho-L-histidine.</text>
        <dbReference type="EC" id="2.7.13.3"/>
    </reaction>
</comment>
<reference evidence="8 9" key="1">
    <citation type="submission" date="2016-05" db="EMBL/GenBank/DDBJ databases">
        <authorList>
            <person name="Lavstsen T."/>
            <person name="Jespersen J.S."/>
        </authorList>
    </citation>
    <scope>NUCLEOTIDE SEQUENCE [LARGE SCALE GENOMIC DNA]</scope>
    <source>
        <strain evidence="8 9">B7-9</strain>
    </source>
</reference>
<evidence type="ECO:0000256" key="1">
    <source>
        <dbReference type="ARBA" id="ARBA00000085"/>
    </source>
</evidence>
<dbReference type="Pfam" id="PF02518">
    <property type="entry name" value="HATPase_c"/>
    <property type="match status" value="1"/>
</dbReference>
<dbReference type="InterPro" id="IPR003594">
    <property type="entry name" value="HATPase_dom"/>
</dbReference>
<keyword evidence="5" id="KW-0902">Two-component regulatory system</keyword>
<dbReference type="EC" id="2.7.13.3" evidence="2"/>
<dbReference type="PROSITE" id="PS50109">
    <property type="entry name" value="HIS_KIN"/>
    <property type="match status" value="1"/>
</dbReference>
<comment type="caution">
    <text evidence="8">The sequence shown here is derived from an EMBL/GenBank/DDBJ whole genome shotgun (WGS) entry which is preliminary data.</text>
</comment>
<feature type="transmembrane region" description="Helical" evidence="6">
    <location>
        <begin position="85"/>
        <end position="104"/>
    </location>
</feature>
<feature type="transmembrane region" description="Helical" evidence="6">
    <location>
        <begin position="116"/>
        <end position="134"/>
    </location>
</feature>
<dbReference type="InterPro" id="IPR004358">
    <property type="entry name" value="Sig_transdc_His_kin-like_C"/>
</dbReference>
<dbReference type="AlphaFoldDB" id="A0A2H3L053"/>
<evidence type="ECO:0000256" key="3">
    <source>
        <dbReference type="ARBA" id="ARBA00022679"/>
    </source>
</evidence>
<gene>
    <name evidence="8" type="ORF">A9Q02_20715</name>
</gene>
<keyword evidence="3" id="KW-0808">Transferase</keyword>